<dbReference type="PROSITE" id="PS50045">
    <property type="entry name" value="SIGMA54_INTERACT_4"/>
    <property type="match status" value="1"/>
</dbReference>
<evidence type="ECO:0000313" key="14">
    <source>
        <dbReference type="Proteomes" id="UP000199125"/>
    </source>
</evidence>
<dbReference type="InterPro" id="IPR027417">
    <property type="entry name" value="P-loop_NTPase"/>
</dbReference>
<keyword evidence="9" id="KW-0010">Activator</keyword>
<dbReference type="InterPro" id="IPR025943">
    <property type="entry name" value="Sigma_54_int_dom_ATP-bd_2"/>
</dbReference>
<reference evidence="14" key="1">
    <citation type="submission" date="2016-10" db="EMBL/GenBank/DDBJ databases">
        <authorList>
            <person name="Varghese N."/>
            <person name="Submissions S."/>
        </authorList>
    </citation>
    <scope>NUCLEOTIDE SEQUENCE [LARGE SCALE GENOMIC DNA]</scope>
    <source>
        <strain evidence="14">DSM 11593</strain>
    </source>
</reference>
<dbReference type="Gene3D" id="3.30.450.40">
    <property type="match status" value="1"/>
</dbReference>
<dbReference type="GO" id="GO:0043565">
    <property type="term" value="F:sequence-specific DNA binding"/>
    <property type="evidence" value="ECO:0007669"/>
    <property type="project" value="InterPro"/>
</dbReference>
<dbReference type="InterPro" id="IPR003593">
    <property type="entry name" value="AAA+_ATPase"/>
</dbReference>
<keyword evidence="8" id="KW-0238">DNA-binding</keyword>
<name>A0A1H6NME7_9RHOB</name>
<dbReference type="FunFam" id="3.40.50.300:FF:000006">
    <property type="entry name" value="DNA-binding transcriptional regulator NtrC"/>
    <property type="match status" value="1"/>
</dbReference>
<dbReference type="InterPro" id="IPR002197">
    <property type="entry name" value="HTH_Fis"/>
</dbReference>
<evidence type="ECO:0000256" key="10">
    <source>
        <dbReference type="ARBA" id="ARBA00023163"/>
    </source>
</evidence>
<dbReference type="STRING" id="65735.SAMN04488075_3101"/>
<keyword evidence="6" id="KW-0902">Two-component regulatory system</keyword>
<dbReference type="SUPFAM" id="SSF52540">
    <property type="entry name" value="P-loop containing nucleoside triphosphate hydrolases"/>
    <property type="match status" value="1"/>
</dbReference>
<proteinExistence type="predicted"/>
<keyword evidence="5" id="KW-0067">ATP-binding</keyword>
<evidence type="ECO:0000256" key="3">
    <source>
        <dbReference type="ARBA" id="ARBA00015308"/>
    </source>
</evidence>
<organism evidence="13 14">
    <name type="scientific">Paracoccus alkenifer</name>
    <dbReference type="NCBI Taxonomy" id="65735"/>
    <lineage>
        <taxon>Bacteria</taxon>
        <taxon>Pseudomonadati</taxon>
        <taxon>Pseudomonadota</taxon>
        <taxon>Alphaproteobacteria</taxon>
        <taxon>Rhodobacterales</taxon>
        <taxon>Paracoccaceae</taxon>
        <taxon>Paracoccus</taxon>
    </lineage>
</organism>
<comment type="subunit">
    <text evidence="2">Interacts with sigma-54.</text>
</comment>
<dbReference type="Gene3D" id="1.10.10.60">
    <property type="entry name" value="Homeodomain-like"/>
    <property type="match status" value="1"/>
</dbReference>
<dbReference type="CDD" id="cd00009">
    <property type="entry name" value="AAA"/>
    <property type="match status" value="1"/>
</dbReference>
<evidence type="ECO:0000256" key="7">
    <source>
        <dbReference type="ARBA" id="ARBA00023015"/>
    </source>
</evidence>
<evidence type="ECO:0000256" key="2">
    <source>
        <dbReference type="ARBA" id="ARBA00011135"/>
    </source>
</evidence>
<dbReference type="GO" id="GO:0006355">
    <property type="term" value="P:regulation of DNA-templated transcription"/>
    <property type="evidence" value="ECO:0007669"/>
    <property type="project" value="InterPro"/>
</dbReference>
<evidence type="ECO:0000256" key="11">
    <source>
        <dbReference type="SAM" id="MobiDB-lite"/>
    </source>
</evidence>
<dbReference type="GO" id="GO:0000160">
    <property type="term" value="P:phosphorelay signal transduction system"/>
    <property type="evidence" value="ECO:0007669"/>
    <property type="project" value="UniProtKB-KW"/>
</dbReference>
<feature type="region of interest" description="Disordered" evidence="11">
    <location>
        <begin position="301"/>
        <end position="326"/>
    </location>
</feature>
<evidence type="ECO:0000313" key="13">
    <source>
        <dbReference type="EMBL" id="SEI12429.1"/>
    </source>
</evidence>
<keyword evidence="4" id="KW-0547">Nucleotide-binding</keyword>
<dbReference type="SUPFAM" id="SSF46689">
    <property type="entry name" value="Homeodomain-like"/>
    <property type="match status" value="1"/>
</dbReference>
<evidence type="ECO:0000256" key="4">
    <source>
        <dbReference type="ARBA" id="ARBA00022741"/>
    </source>
</evidence>
<evidence type="ECO:0000256" key="8">
    <source>
        <dbReference type="ARBA" id="ARBA00023125"/>
    </source>
</evidence>
<dbReference type="Gene3D" id="1.10.8.60">
    <property type="match status" value="1"/>
</dbReference>
<evidence type="ECO:0000259" key="12">
    <source>
        <dbReference type="PROSITE" id="PS50045"/>
    </source>
</evidence>
<evidence type="ECO:0000256" key="1">
    <source>
        <dbReference type="ARBA" id="ARBA00002167"/>
    </source>
</evidence>
<gene>
    <name evidence="13" type="ORF">SAMN04488075_3101</name>
</gene>
<dbReference type="GO" id="GO:0005524">
    <property type="term" value="F:ATP binding"/>
    <property type="evidence" value="ECO:0007669"/>
    <property type="project" value="UniProtKB-KW"/>
</dbReference>
<dbReference type="PROSITE" id="PS00676">
    <property type="entry name" value="SIGMA54_INTERACT_2"/>
    <property type="match status" value="1"/>
</dbReference>
<dbReference type="Pfam" id="PF00158">
    <property type="entry name" value="Sigma54_activat"/>
    <property type="match status" value="1"/>
</dbReference>
<keyword evidence="14" id="KW-1185">Reference proteome</keyword>
<keyword evidence="10" id="KW-0804">Transcription</keyword>
<dbReference type="PANTHER" id="PTHR32071:SF77">
    <property type="entry name" value="TRANSCRIPTIONAL REGULATORY PROTEIN"/>
    <property type="match status" value="1"/>
</dbReference>
<dbReference type="Proteomes" id="UP000199125">
    <property type="component" value="Unassembled WGS sequence"/>
</dbReference>
<evidence type="ECO:0000256" key="9">
    <source>
        <dbReference type="ARBA" id="ARBA00023159"/>
    </source>
</evidence>
<dbReference type="InterPro" id="IPR009057">
    <property type="entry name" value="Homeodomain-like_sf"/>
</dbReference>
<dbReference type="Gene3D" id="3.40.50.300">
    <property type="entry name" value="P-loop containing nucleotide triphosphate hydrolases"/>
    <property type="match status" value="1"/>
</dbReference>
<dbReference type="AlphaFoldDB" id="A0A1H6NME7"/>
<dbReference type="InterPro" id="IPR003018">
    <property type="entry name" value="GAF"/>
</dbReference>
<comment type="function">
    <text evidence="1">Required for activation of most nif operons, which are directly involved in nitrogen fixation.</text>
</comment>
<dbReference type="PANTHER" id="PTHR32071">
    <property type="entry name" value="TRANSCRIPTIONAL REGULATORY PROTEIN"/>
    <property type="match status" value="1"/>
</dbReference>
<protein>
    <recommendedName>
        <fullName evidence="3">Nif-specific regulatory protein</fullName>
    </recommendedName>
</protein>
<evidence type="ECO:0000256" key="5">
    <source>
        <dbReference type="ARBA" id="ARBA00022840"/>
    </source>
</evidence>
<dbReference type="InterPro" id="IPR025662">
    <property type="entry name" value="Sigma_54_int_dom_ATP-bd_1"/>
</dbReference>
<evidence type="ECO:0000256" key="6">
    <source>
        <dbReference type="ARBA" id="ARBA00023012"/>
    </source>
</evidence>
<dbReference type="InterPro" id="IPR058031">
    <property type="entry name" value="AAA_lid_NorR"/>
</dbReference>
<feature type="domain" description="Sigma-54 factor interaction" evidence="12">
    <location>
        <begin position="326"/>
        <end position="549"/>
    </location>
</feature>
<dbReference type="OrthoDB" id="9805953at2"/>
<dbReference type="RefSeq" id="WP_090849051.1">
    <property type="nucleotide sequence ID" value="NZ_FNXG01000009.1"/>
</dbReference>
<keyword evidence="7" id="KW-0805">Transcription regulation</keyword>
<accession>A0A1H6NME7</accession>
<dbReference type="Pfam" id="PF02954">
    <property type="entry name" value="HTH_8"/>
    <property type="match status" value="1"/>
</dbReference>
<dbReference type="Pfam" id="PF25601">
    <property type="entry name" value="AAA_lid_14"/>
    <property type="match status" value="1"/>
</dbReference>
<dbReference type="InterPro" id="IPR029016">
    <property type="entry name" value="GAF-like_dom_sf"/>
</dbReference>
<dbReference type="SMART" id="SM00382">
    <property type="entry name" value="AAA"/>
    <property type="match status" value="1"/>
</dbReference>
<dbReference type="PROSITE" id="PS00675">
    <property type="entry name" value="SIGMA54_INTERACT_1"/>
    <property type="match status" value="1"/>
</dbReference>
<dbReference type="Pfam" id="PF01590">
    <property type="entry name" value="GAF"/>
    <property type="match status" value="1"/>
</dbReference>
<dbReference type="EMBL" id="FNXG01000009">
    <property type="protein sequence ID" value="SEI12429.1"/>
    <property type="molecule type" value="Genomic_DNA"/>
</dbReference>
<dbReference type="SUPFAM" id="SSF55781">
    <property type="entry name" value="GAF domain-like"/>
    <property type="match status" value="1"/>
</dbReference>
<dbReference type="InterPro" id="IPR002078">
    <property type="entry name" value="Sigma_54_int"/>
</dbReference>
<sequence>MAGISNTGAHVLEVIGVAEGRNSGRDADVLASWRRCVNDHRLDPARPSAPRIVTQRELTQHRQDSEELLSVARHGMEDLYRRVNAMGYVLLLANGRGVTVDSIGDAQLDRELRHAGLISGSEWDESHVGTNGVGACLATGQAITVHRGDHFDVALTPLSCTAVPIHDTTGSLLGVLDLSHLQAPEDKMSQALTLEVMKSCARRIEMANLVRRHRADWILRLHPSPDFLDVDPIAALAIGADGRITGMTNNALRLAGPGRPLIGRRIDEVFACDIDDIPRLSRTQAQVEGCLEMQAGGRVFARSVPPSAPPPRRADQPELPQPLRSIHGGDPAMRQLALRAGKVLDRQISVILQGETGTGKEYVARAMHDASRRRGSFVAINCAALPEALIESELFGYVPNAFTGAHTRGKKGLIREAHGGTLFLDEIGDMPLGLQARLLRVLSEREVLPVGATRAEPVDIRVISATHRDLAGLVAQGQFRQDLLYRLNGLVLEIPPARARADLEWLIERIAAATDGQPCFSPEAMALLLCYDWPGNVREIINLCELVSAMYDGACVLPDHLPGAIADRTATTRLPASTVSEDDLLQLLVEHGGNVSAAARAAKIDRSTFYRRLRKSKIGTVA</sequence>